<protein>
    <submittedName>
        <fullName evidence="1">Uncharacterized protein</fullName>
    </submittedName>
</protein>
<reference evidence="1 2" key="1">
    <citation type="submission" date="2020-04" db="EMBL/GenBank/DDBJ databases">
        <authorList>
            <person name="Alioto T."/>
            <person name="Alioto T."/>
            <person name="Gomez Garrido J."/>
        </authorList>
    </citation>
    <scope>NUCLEOTIDE SEQUENCE [LARGE SCALE GENOMIC DNA]</scope>
</reference>
<dbReference type="EMBL" id="CADEPI010000085">
    <property type="protein sequence ID" value="CAB3373495.1"/>
    <property type="molecule type" value="Genomic_DNA"/>
</dbReference>
<evidence type="ECO:0000313" key="1">
    <source>
        <dbReference type="EMBL" id="CAB3373495.1"/>
    </source>
</evidence>
<proteinExistence type="predicted"/>
<gene>
    <name evidence="1" type="ORF">CLODIP_2_CD15647</name>
</gene>
<organism evidence="1 2">
    <name type="scientific">Cloeon dipterum</name>
    <dbReference type="NCBI Taxonomy" id="197152"/>
    <lineage>
        <taxon>Eukaryota</taxon>
        <taxon>Metazoa</taxon>
        <taxon>Ecdysozoa</taxon>
        <taxon>Arthropoda</taxon>
        <taxon>Hexapoda</taxon>
        <taxon>Insecta</taxon>
        <taxon>Pterygota</taxon>
        <taxon>Palaeoptera</taxon>
        <taxon>Ephemeroptera</taxon>
        <taxon>Pisciforma</taxon>
        <taxon>Baetidae</taxon>
        <taxon>Cloeon</taxon>
    </lineage>
</organism>
<dbReference type="Proteomes" id="UP000494165">
    <property type="component" value="Unassembled WGS sequence"/>
</dbReference>
<comment type="caution">
    <text evidence="1">The sequence shown here is derived from an EMBL/GenBank/DDBJ whole genome shotgun (WGS) entry which is preliminary data.</text>
</comment>
<evidence type="ECO:0000313" key="2">
    <source>
        <dbReference type="Proteomes" id="UP000494165"/>
    </source>
</evidence>
<sequence>MAELENMSVKELKETLLGLRKERHKLENDLSQTHSLSNPPVISKKAHNNQEMKTVLSGKALIDRTGVSVTQSKGMYGTDISIFKFHNWHRGELKGQASVKVLIKEKEYSIVQHSIPHDVCSLISGKKLPIKFTDMDEQINVINTMKKSVSAYFNRLNQFNDFTEEYPHVRFVWESHCRNAELIIPLKLDKSFKVVVSMEYSEIGILPKSVSLSFSDDLDANFTEDFTKQLLILKEEYLSDAFKQILSADVEDKEAESSD</sequence>
<accession>A0A8S1CZL5</accession>
<dbReference type="AlphaFoldDB" id="A0A8S1CZL5"/>
<keyword evidence="2" id="KW-1185">Reference proteome</keyword>
<name>A0A8S1CZL5_9INSE</name>